<dbReference type="InterPro" id="IPR011006">
    <property type="entry name" value="CheY-like_superfamily"/>
</dbReference>
<comment type="caution">
    <text evidence="4">The sequence shown here is derived from an EMBL/GenBank/DDBJ whole genome shotgun (WGS) entry which is preliminary data.</text>
</comment>
<evidence type="ECO:0000256" key="1">
    <source>
        <dbReference type="ARBA" id="ARBA00022553"/>
    </source>
</evidence>
<dbReference type="PROSITE" id="PS50110">
    <property type="entry name" value="RESPONSE_REGULATORY"/>
    <property type="match status" value="1"/>
</dbReference>
<dbReference type="CDD" id="cd17569">
    <property type="entry name" value="REC_HupR-like"/>
    <property type="match status" value="1"/>
</dbReference>
<keyword evidence="1 2" id="KW-0597">Phosphoprotein</keyword>
<reference evidence="4 5" key="1">
    <citation type="journal article" date="2018" name="Int. J. Syst. Evol. Microbiol.">
        <title>Parvibium lacunae gen. nov., sp. nov., a new member of the family Alcaligenaceae isolated from a freshwater pond.</title>
        <authorList>
            <person name="Chen W.M."/>
            <person name="Xie P.B."/>
            <person name="Hsu M.Y."/>
            <person name="Sheu S.Y."/>
        </authorList>
    </citation>
    <scope>NUCLEOTIDE SEQUENCE [LARGE SCALE GENOMIC DNA]</scope>
    <source>
        <strain evidence="4 5">KMB9</strain>
    </source>
</reference>
<dbReference type="EMBL" id="QPGB01000002">
    <property type="protein sequence ID" value="RCS58414.1"/>
    <property type="molecule type" value="Genomic_DNA"/>
</dbReference>
<evidence type="ECO:0000313" key="5">
    <source>
        <dbReference type="Proteomes" id="UP000252357"/>
    </source>
</evidence>
<dbReference type="InterPro" id="IPR001789">
    <property type="entry name" value="Sig_transdc_resp-reg_receiver"/>
</dbReference>
<organism evidence="4 5">
    <name type="scientific">Parvibium lacunae</name>
    <dbReference type="NCBI Taxonomy" id="1888893"/>
    <lineage>
        <taxon>Bacteria</taxon>
        <taxon>Pseudomonadati</taxon>
        <taxon>Pseudomonadota</taxon>
        <taxon>Betaproteobacteria</taxon>
        <taxon>Burkholderiales</taxon>
        <taxon>Alcaligenaceae</taxon>
        <taxon>Parvibium</taxon>
    </lineage>
</organism>
<dbReference type="InterPro" id="IPR050595">
    <property type="entry name" value="Bact_response_regulator"/>
</dbReference>
<gene>
    <name evidence="4" type="ORF">DU000_06260</name>
</gene>
<dbReference type="AlphaFoldDB" id="A0A368L4B6"/>
<evidence type="ECO:0000313" key="4">
    <source>
        <dbReference type="EMBL" id="RCS58414.1"/>
    </source>
</evidence>
<feature type="modified residue" description="4-aspartylphosphate" evidence="2">
    <location>
        <position position="60"/>
    </location>
</feature>
<evidence type="ECO:0000256" key="2">
    <source>
        <dbReference type="PROSITE-ProRule" id="PRU00169"/>
    </source>
</evidence>
<dbReference type="PANTHER" id="PTHR44591:SF19">
    <property type="entry name" value="TWO-COMPONENT RESPONSE REGULATOR-RELATED"/>
    <property type="match status" value="1"/>
</dbReference>
<dbReference type="SUPFAM" id="SSF52172">
    <property type="entry name" value="CheY-like"/>
    <property type="match status" value="1"/>
</dbReference>
<evidence type="ECO:0000259" key="3">
    <source>
        <dbReference type="PROSITE" id="PS50110"/>
    </source>
</evidence>
<keyword evidence="5" id="KW-1185">Reference proteome</keyword>
<sequence>MSDVVQTLPEILFVDDELTAIKYFQRAVESLAGVITATSVAEAKTLLDAHADSLLVIVSDQRMPGAYGNELLEYAKQAYPAKVRILTTAYSELSDTIQAVNQGQIHRYLQKPWDIATLRMELKQALSLARLQRDHDLLRREKLQVQQKQLIANRIVDLYVTLQGLAATTPGAMLEWLLSLTQQVGVQPLAPSWHAQNYTDWLAQEAARSGHFVQQISAELQALQQKNLPTTPVELQQALAAFFPNHFEVTDNHIKIRTPAALVVFFTQTTDIAPTLEEARWVAALVYLSRLGLDCQLSAQPSGYSWSITTAAAPWPAERLAIWLEQFI</sequence>
<feature type="domain" description="Response regulatory" evidence="3">
    <location>
        <begin position="10"/>
        <end position="126"/>
    </location>
</feature>
<accession>A0A368L4B6</accession>
<dbReference type="Gene3D" id="3.40.50.2300">
    <property type="match status" value="1"/>
</dbReference>
<protein>
    <submittedName>
        <fullName evidence="4">Response regulator</fullName>
    </submittedName>
</protein>
<dbReference type="OrthoDB" id="9774747at2"/>
<dbReference type="SMART" id="SM00448">
    <property type="entry name" value="REC"/>
    <property type="match status" value="1"/>
</dbReference>
<name>A0A368L4B6_9BURK</name>
<dbReference type="Pfam" id="PF00072">
    <property type="entry name" value="Response_reg"/>
    <property type="match status" value="1"/>
</dbReference>
<dbReference type="PANTHER" id="PTHR44591">
    <property type="entry name" value="STRESS RESPONSE REGULATOR PROTEIN 1"/>
    <property type="match status" value="1"/>
</dbReference>
<dbReference type="Proteomes" id="UP000252357">
    <property type="component" value="Unassembled WGS sequence"/>
</dbReference>
<proteinExistence type="predicted"/>
<dbReference type="RefSeq" id="WP_114402497.1">
    <property type="nucleotide sequence ID" value="NZ_QPGB01000002.1"/>
</dbReference>
<dbReference type="GO" id="GO:0000160">
    <property type="term" value="P:phosphorelay signal transduction system"/>
    <property type="evidence" value="ECO:0007669"/>
    <property type="project" value="InterPro"/>
</dbReference>